<dbReference type="InterPro" id="IPR053284">
    <property type="entry name" value="RGS1-HXK1_interactor"/>
</dbReference>
<sequence length="429" mass="48432">MRSGQPAQITANGSESKTESERRVLSKLIIAPKMATDAESPSPEEKPSAQPPPPPAATDLTSIIKSKALEETAPWIDDAMQQALIYQKTMQDSLDTAIGASKSRFSEIISTSQAHFSQTIDYLQDVKLEIGVYEDKLFGKVKEGINVAASHPLITSAVAVGLGLVVLKRPRRILYYKTLRLFNSEEALLSQADAKVKELRQSISLLKAESEKLEIYVGEEFWLCHVLAGNIVQDEDGSRVENSSGDRECIRHLKLYTAILRRASLAEQELIRGRTKLRFVISEKRLLMFTLEKYERKCFLLADFFCGNFVYCYRQAGKQIQGVISSAYKIERQAMGLRDILGELPRAEASRFRSQNLSWSSVYFGHLSWFTLVEKKTLLLRSLSNAPQFRTWLQRQSKKGMLCPRRSQKSVTMESRSDNALCFCNVLEV</sequence>
<dbReference type="PANTHER" id="PTHR34554:SF1">
    <property type="entry name" value="ALANINE-TRNA LIGASE"/>
    <property type="match status" value="1"/>
</dbReference>
<name>A0AAV1SC31_9ROSI</name>
<proteinExistence type="predicted"/>
<accession>A0AAV1SC31</accession>
<reference evidence="3 4" key="1">
    <citation type="submission" date="2024-01" db="EMBL/GenBank/DDBJ databases">
        <authorList>
            <person name="Waweru B."/>
        </authorList>
    </citation>
    <scope>NUCLEOTIDE SEQUENCE [LARGE SCALE GENOMIC DNA]</scope>
</reference>
<comment type="caution">
    <text evidence="3">The sequence shown here is derived from an EMBL/GenBank/DDBJ whole genome shotgun (WGS) entry which is preliminary data.</text>
</comment>
<feature type="compositionally biased region" description="Polar residues" evidence="2">
    <location>
        <begin position="1"/>
        <end position="15"/>
    </location>
</feature>
<feature type="region of interest" description="Disordered" evidence="2">
    <location>
        <begin position="1"/>
        <end position="59"/>
    </location>
</feature>
<evidence type="ECO:0000313" key="4">
    <source>
        <dbReference type="Proteomes" id="UP001314170"/>
    </source>
</evidence>
<evidence type="ECO:0000256" key="2">
    <source>
        <dbReference type="SAM" id="MobiDB-lite"/>
    </source>
</evidence>
<keyword evidence="1" id="KW-0175">Coiled coil</keyword>
<dbReference type="Proteomes" id="UP001314170">
    <property type="component" value="Unassembled WGS sequence"/>
</dbReference>
<evidence type="ECO:0000313" key="3">
    <source>
        <dbReference type="EMBL" id="CAK7347838.1"/>
    </source>
</evidence>
<dbReference type="AlphaFoldDB" id="A0AAV1SC31"/>
<keyword evidence="4" id="KW-1185">Reference proteome</keyword>
<organism evidence="3 4">
    <name type="scientific">Dovyalis caffra</name>
    <dbReference type="NCBI Taxonomy" id="77055"/>
    <lineage>
        <taxon>Eukaryota</taxon>
        <taxon>Viridiplantae</taxon>
        <taxon>Streptophyta</taxon>
        <taxon>Embryophyta</taxon>
        <taxon>Tracheophyta</taxon>
        <taxon>Spermatophyta</taxon>
        <taxon>Magnoliopsida</taxon>
        <taxon>eudicotyledons</taxon>
        <taxon>Gunneridae</taxon>
        <taxon>Pentapetalae</taxon>
        <taxon>rosids</taxon>
        <taxon>fabids</taxon>
        <taxon>Malpighiales</taxon>
        <taxon>Salicaceae</taxon>
        <taxon>Flacourtieae</taxon>
        <taxon>Dovyalis</taxon>
    </lineage>
</organism>
<evidence type="ECO:0000256" key="1">
    <source>
        <dbReference type="SAM" id="Coils"/>
    </source>
</evidence>
<gene>
    <name evidence="3" type="ORF">DCAF_LOCUS20527</name>
</gene>
<dbReference type="PANTHER" id="PTHR34554">
    <property type="entry name" value="RGS1-HXK1-INTERACTING PROTEIN 1"/>
    <property type="match status" value="1"/>
</dbReference>
<protein>
    <submittedName>
        <fullName evidence="3">Uncharacterized protein</fullName>
    </submittedName>
</protein>
<feature type="coiled-coil region" evidence="1">
    <location>
        <begin position="182"/>
        <end position="216"/>
    </location>
</feature>
<dbReference type="EMBL" id="CAWUPB010001173">
    <property type="protein sequence ID" value="CAK7347838.1"/>
    <property type="molecule type" value="Genomic_DNA"/>
</dbReference>